<evidence type="ECO:0000313" key="2">
    <source>
        <dbReference type="Proteomes" id="UP001215280"/>
    </source>
</evidence>
<sequence>MDRSRTGGTVDVYAPQPFGFEFQTIVDKLQLYRGQVKNPNALLDDINQNLGDGGIDLVVLGTCEIDLRAGAWPEGLLEAWDARDADHKFNLACMVHNIHDTAWQQWITPWSRRNAIRILPISEHVAVAFRQSFLIKSDSSDASIRLAGYEYIPVDVHVPILDLPFPADQRTSNILSDAVIQGSFTTARRDYVGSFQEMFAELKESLALWGYLPLASEDASYVVDTTLADPPFRLFLIGSGHLEIPNELENIILVRDGLNYAEFYALMSTMDICVPAFSTGGGYYDAQASSTFAMAVECNVPILVTERTKKSYTYVNDDRAVVTRPAAMREVEALRALRTRDASFFLQRNNISMDSPTAHAAEAMMHLGWVRSEQEFHSFKQQIWRANDYVVEAMLRDV</sequence>
<protein>
    <submittedName>
        <fullName evidence="1">Uncharacterized protein</fullName>
    </submittedName>
</protein>
<comment type="caution">
    <text evidence="1">The sequence shown here is derived from an EMBL/GenBank/DDBJ whole genome shotgun (WGS) entry which is preliminary data.</text>
</comment>
<reference evidence="1" key="1">
    <citation type="submission" date="2023-03" db="EMBL/GenBank/DDBJ databases">
        <title>Massive genome expansion in bonnet fungi (Mycena s.s.) driven by repeated elements and novel gene families across ecological guilds.</title>
        <authorList>
            <consortium name="Lawrence Berkeley National Laboratory"/>
            <person name="Harder C.B."/>
            <person name="Miyauchi S."/>
            <person name="Viragh M."/>
            <person name="Kuo A."/>
            <person name="Thoen E."/>
            <person name="Andreopoulos B."/>
            <person name="Lu D."/>
            <person name="Skrede I."/>
            <person name="Drula E."/>
            <person name="Henrissat B."/>
            <person name="Morin E."/>
            <person name="Kohler A."/>
            <person name="Barry K."/>
            <person name="LaButti K."/>
            <person name="Morin E."/>
            <person name="Salamov A."/>
            <person name="Lipzen A."/>
            <person name="Mereny Z."/>
            <person name="Hegedus B."/>
            <person name="Baldrian P."/>
            <person name="Stursova M."/>
            <person name="Weitz H."/>
            <person name="Taylor A."/>
            <person name="Grigoriev I.V."/>
            <person name="Nagy L.G."/>
            <person name="Martin F."/>
            <person name="Kauserud H."/>
        </authorList>
    </citation>
    <scope>NUCLEOTIDE SEQUENCE</scope>
    <source>
        <strain evidence="1">CBHHK188m</strain>
    </source>
</reference>
<gene>
    <name evidence="1" type="ORF">DFH07DRAFT_739565</name>
</gene>
<proteinExistence type="predicted"/>
<keyword evidence="2" id="KW-1185">Reference proteome</keyword>
<dbReference type="AlphaFoldDB" id="A0AAD7NIB9"/>
<dbReference type="Proteomes" id="UP001215280">
    <property type="component" value="Unassembled WGS sequence"/>
</dbReference>
<evidence type="ECO:0000313" key="1">
    <source>
        <dbReference type="EMBL" id="KAJ7761986.1"/>
    </source>
</evidence>
<dbReference type="EMBL" id="JARJLG010000044">
    <property type="protein sequence ID" value="KAJ7761986.1"/>
    <property type="molecule type" value="Genomic_DNA"/>
</dbReference>
<name>A0AAD7NIB9_9AGAR</name>
<organism evidence="1 2">
    <name type="scientific">Mycena maculata</name>
    <dbReference type="NCBI Taxonomy" id="230809"/>
    <lineage>
        <taxon>Eukaryota</taxon>
        <taxon>Fungi</taxon>
        <taxon>Dikarya</taxon>
        <taxon>Basidiomycota</taxon>
        <taxon>Agaricomycotina</taxon>
        <taxon>Agaricomycetes</taxon>
        <taxon>Agaricomycetidae</taxon>
        <taxon>Agaricales</taxon>
        <taxon>Marasmiineae</taxon>
        <taxon>Mycenaceae</taxon>
        <taxon>Mycena</taxon>
    </lineage>
</organism>
<accession>A0AAD7NIB9</accession>